<dbReference type="Gene3D" id="2.60.40.10">
    <property type="entry name" value="Immunoglobulins"/>
    <property type="match status" value="1"/>
</dbReference>
<dbReference type="InterPro" id="IPR011990">
    <property type="entry name" value="TPR-like_helical_dom_sf"/>
</dbReference>
<dbReference type="InterPro" id="IPR000601">
    <property type="entry name" value="PKD_dom"/>
</dbReference>
<dbReference type="PROSITE" id="PS50005">
    <property type="entry name" value="TPR"/>
    <property type="match status" value="1"/>
</dbReference>
<dbReference type="InterPro" id="IPR035986">
    <property type="entry name" value="PKD_dom_sf"/>
</dbReference>
<dbReference type="InterPro" id="IPR019734">
    <property type="entry name" value="TPR_rpt"/>
</dbReference>
<dbReference type="EMBL" id="CP075546">
    <property type="protein sequence ID" value="QVV89597.1"/>
    <property type="molecule type" value="Genomic_DNA"/>
</dbReference>
<protein>
    <submittedName>
        <fullName evidence="3">Tetratricopeptide repeat protein</fullName>
    </submittedName>
</protein>
<accession>A0A8E7B356</accession>
<evidence type="ECO:0000256" key="1">
    <source>
        <dbReference type="PROSITE-ProRule" id="PRU00339"/>
    </source>
</evidence>
<feature type="repeat" description="TPR" evidence="1">
    <location>
        <begin position="201"/>
        <end position="234"/>
    </location>
</feature>
<organism evidence="3 4">
    <name type="scientific">Methanospirillum purgamenti</name>
    <dbReference type="NCBI Taxonomy" id="2834276"/>
    <lineage>
        <taxon>Archaea</taxon>
        <taxon>Methanobacteriati</taxon>
        <taxon>Methanobacteriota</taxon>
        <taxon>Stenosarchaea group</taxon>
        <taxon>Methanomicrobia</taxon>
        <taxon>Methanomicrobiales</taxon>
        <taxon>Methanospirillaceae</taxon>
        <taxon>Methanospirillum</taxon>
    </lineage>
</organism>
<dbReference type="SUPFAM" id="SSF48452">
    <property type="entry name" value="TPR-like"/>
    <property type="match status" value="1"/>
</dbReference>
<evidence type="ECO:0000259" key="2">
    <source>
        <dbReference type="PROSITE" id="PS50093"/>
    </source>
</evidence>
<feature type="domain" description="PKD" evidence="2">
    <location>
        <begin position="59"/>
        <end position="82"/>
    </location>
</feature>
<gene>
    <name evidence="3" type="ORF">KHC33_03480</name>
</gene>
<evidence type="ECO:0000313" key="4">
    <source>
        <dbReference type="Proteomes" id="UP000680656"/>
    </source>
</evidence>
<dbReference type="PANTHER" id="PTHR12558:SF13">
    <property type="entry name" value="CELL DIVISION CYCLE PROTEIN 27 HOMOLOG"/>
    <property type="match status" value="1"/>
</dbReference>
<dbReference type="Pfam" id="PF13429">
    <property type="entry name" value="TPR_15"/>
    <property type="match status" value="1"/>
</dbReference>
<dbReference type="InterPro" id="IPR013783">
    <property type="entry name" value="Ig-like_fold"/>
</dbReference>
<sequence length="356" mass="38392">MPEYSGSNRIIIAPAVLLCLLCFSSCVSAAPTYAPTEGKNPLPVYFTFPGGEECDKVLWTFGDGNTSSALTTDHTYHSLGMYYPTCQCELPGANISYTYDYVYVIPWSSSIRDSVTGGKPSQVRVNRSSENLGAESLKKQAEGLAAIGEMKHAADAYADLQKTSDLDYDTLTTYGDVLTGLGRLSEAEVVFKEALATNETAPVMKKLADVLFSLGKTSEAIDVMNQTLILSPQDAAAYGTYAGFLQKAGKTTEALDAYNQSFRLSDNQPQLWSEYAGILTSIGRIEQAAGAYEHAINLGSSGSDVWNSYSRVLQKLGRKDEAQRAKEQAMNTYTPISSSMFGSNDNIPTCGIGSLC</sequence>
<reference evidence="3 4" key="1">
    <citation type="submission" date="2021-05" db="EMBL/GenBank/DDBJ databases">
        <title>A novel Methanospirillum isolate from a pyrite-forming mixed culture.</title>
        <authorList>
            <person name="Bunk B."/>
            <person name="Sproer C."/>
            <person name="Spring S."/>
            <person name="Pester M."/>
        </authorList>
    </citation>
    <scope>NUCLEOTIDE SEQUENCE [LARGE SCALE GENOMIC DNA]</scope>
    <source>
        <strain evidence="3 4">J.3.6.1-F.2.7.3</strain>
    </source>
</reference>
<dbReference type="Gene3D" id="1.25.40.10">
    <property type="entry name" value="Tetratricopeptide repeat domain"/>
    <property type="match status" value="1"/>
</dbReference>
<dbReference type="SUPFAM" id="SSF49299">
    <property type="entry name" value="PKD domain"/>
    <property type="match status" value="1"/>
</dbReference>
<keyword evidence="1" id="KW-0802">TPR repeat</keyword>
<dbReference type="PANTHER" id="PTHR12558">
    <property type="entry name" value="CELL DIVISION CYCLE 16,23,27"/>
    <property type="match status" value="1"/>
</dbReference>
<evidence type="ECO:0000313" key="3">
    <source>
        <dbReference type="EMBL" id="QVV89597.1"/>
    </source>
</evidence>
<dbReference type="PROSITE" id="PS50093">
    <property type="entry name" value="PKD"/>
    <property type="match status" value="1"/>
</dbReference>
<name>A0A8E7B356_9EURY</name>
<dbReference type="GeneID" id="65096214"/>
<dbReference type="RefSeq" id="WP_214420389.1">
    <property type="nucleotide sequence ID" value="NZ_CP075546.1"/>
</dbReference>
<dbReference type="Proteomes" id="UP000680656">
    <property type="component" value="Chromosome"/>
</dbReference>
<dbReference type="AlphaFoldDB" id="A0A8E7B356"/>
<keyword evidence="4" id="KW-1185">Reference proteome</keyword>
<dbReference type="KEGG" id="mrtj:KHC33_03480"/>
<proteinExistence type="predicted"/>